<gene>
    <name evidence="1" type="ORF">MILVUS5_LOCUS25122</name>
</gene>
<protein>
    <submittedName>
        <fullName evidence="1">Uncharacterized protein</fullName>
    </submittedName>
</protein>
<evidence type="ECO:0000313" key="2">
    <source>
        <dbReference type="Proteomes" id="UP001177021"/>
    </source>
</evidence>
<proteinExistence type="predicted"/>
<evidence type="ECO:0000313" key="1">
    <source>
        <dbReference type="EMBL" id="CAJ2658812.1"/>
    </source>
</evidence>
<accession>A0ACB0KR22</accession>
<dbReference type="EMBL" id="CASHSV030000311">
    <property type="protein sequence ID" value="CAJ2658812.1"/>
    <property type="molecule type" value="Genomic_DNA"/>
</dbReference>
<sequence>MAARFESLIIIRYKFLINENGRFRCGAYQLDKDTKNSVLKAASSVVCLASYSGHKKLFICSGFIMECDNDHRGGGDSDTFTGTILTSAILLQTRKAAAVVADDLKIDVYMAGGTFFKGQVFAVDFHYNIAIIKINSDVPLPTSTVRFIDNSVALDPGNHRAGIEDFKLSPLAPCQNSAISSNRFSLYPGTKVLALGRYFADSYDMMAAHGEFSYGHCDFDCKELLIASCQIKKNGMGGPLINSLGEVIGVNFYDASYTPFLPINIVYRCYRDLKKQCHIPRPWVGLSVVDLYERSLRELEILKQMFPHVVKGAFVKQALPDSPACIAELCAGDVIINCGGNLVQSCLELTEALWDKEGKPVELVVVRKSVDKPLSLMVEAVKTNPDTYRWPVPEPRVVNNNPRLEVILC</sequence>
<organism evidence="1 2">
    <name type="scientific">Trifolium pratense</name>
    <name type="common">Red clover</name>
    <dbReference type="NCBI Taxonomy" id="57577"/>
    <lineage>
        <taxon>Eukaryota</taxon>
        <taxon>Viridiplantae</taxon>
        <taxon>Streptophyta</taxon>
        <taxon>Embryophyta</taxon>
        <taxon>Tracheophyta</taxon>
        <taxon>Spermatophyta</taxon>
        <taxon>Magnoliopsida</taxon>
        <taxon>eudicotyledons</taxon>
        <taxon>Gunneridae</taxon>
        <taxon>Pentapetalae</taxon>
        <taxon>rosids</taxon>
        <taxon>fabids</taxon>
        <taxon>Fabales</taxon>
        <taxon>Fabaceae</taxon>
        <taxon>Papilionoideae</taxon>
        <taxon>50 kb inversion clade</taxon>
        <taxon>NPAAA clade</taxon>
        <taxon>Hologalegina</taxon>
        <taxon>IRL clade</taxon>
        <taxon>Trifolieae</taxon>
        <taxon>Trifolium</taxon>
    </lineage>
</organism>
<reference evidence="1" key="1">
    <citation type="submission" date="2023-10" db="EMBL/GenBank/DDBJ databases">
        <authorList>
            <person name="Rodriguez Cubillos JULIANA M."/>
            <person name="De Vega J."/>
        </authorList>
    </citation>
    <scope>NUCLEOTIDE SEQUENCE</scope>
</reference>
<dbReference type="Proteomes" id="UP001177021">
    <property type="component" value="Unassembled WGS sequence"/>
</dbReference>
<comment type="caution">
    <text evidence="1">The sequence shown here is derived from an EMBL/GenBank/DDBJ whole genome shotgun (WGS) entry which is preliminary data.</text>
</comment>
<name>A0ACB0KR22_TRIPR</name>
<keyword evidence="2" id="KW-1185">Reference proteome</keyword>